<dbReference type="InterPro" id="IPR036873">
    <property type="entry name" value="Rhodanese-like_dom_sf"/>
</dbReference>
<evidence type="ECO:0000256" key="1">
    <source>
        <dbReference type="SAM" id="SignalP"/>
    </source>
</evidence>
<dbReference type="RefSeq" id="WP_245715433.1">
    <property type="nucleotide sequence ID" value="NZ_FNCY01000001.1"/>
</dbReference>
<evidence type="ECO:0000313" key="4">
    <source>
        <dbReference type="Proteomes" id="UP000198607"/>
    </source>
</evidence>
<accession>A0A1G7UWR6</accession>
<dbReference type="GO" id="GO:0016740">
    <property type="term" value="F:transferase activity"/>
    <property type="evidence" value="ECO:0007669"/>
    <property type="project" value="UniProtKB-KW"/>
</dbReference>
<keyword evidence="1" id="KW-0732">Signal</keyword>
<feature type="chain" id="PRO_5011489444" evidence="1">
    <location>
        <begin position="24"/>
        <end position="139"/>
    </location>
</feature>
<organism evidence="3 4">
    <name type="scientific">Propionivibrio dicarboxylicus</name>
    <dbReference type="NCBI Taxonomy" id="83767"/>
    <lineage>
        <taxon>Bacteria</taxon>
        <taxon>Pseudomonadati</taxon>
        <taxon>Pseudomonadota</taxon>
        <taxon>Betaproteobacteria</taxon>
        <taxon>Rhodocyclales</taxon>
        <taxon>Rhodocyclaceae</taxon>
        <taxon>Propionivibrio</taxon>
    </lineage>
</organism>
<reference evidence="3 4" key="1">
    <citation type="submission" date="2016-10" db="EMBL/GenBank/DDBJ databases">
        <authorList>
            <person name="de Groot N.N."/>
        </authorList>
    </citation>
    <scope>NUCLEOTIDE SEQUENCE [LARGE SCALE GENOMIC DNA]</scope>
    <source>
        <strain evidence="3 4">DSM 5885</strain>
    </source>
</reference>
<protein>
    <submittedName>
        <fullName evidence="3">Rhodanese-related sulfurtransferase</fullName>
    </submittedName>
</protein>
<dbReference type="AlphaFoldDB" id="A0A1G7UWR6"/>
<dbReference type="InterPro" id="IPR050229">
    <property type="entry name" value="GlpE_sulfurtransferase"/>
</dbReference>
<dbReference type="EMBL" id="FNCY01000001">
    <property type="protein sequence ID" value="SDG52045.1"/>
    <property type="molecule type" value="Genomic_DNA"/>
</dbReference>
<dbReference type="PANTHER" id="PTHR43031">
    <property type="entry name" value="FAD-DEPENDENT OXIDOREDUCTASE"/>
    <property type="match status" value="1"/>
</dbReference>
<sequence length="139" mass="15710">MGRLLMRLLVLGWMAVLSMTAFAEVIPVDNATLARLMEKGVPLVDIRTEGEWRSTGIIAGSRTLTFFDERGQANPSAWLEQARRIAPPDRPLILVCRSGNRTREASRFLSEQARYRTVYHLERGLAGWVGEGRPLSSWR</sequence>
<dbReference type="Pfam" id="PF00581">
    <property type="entry name" value="Rhodanese"/>
    <property type="match status" value="1"/>
</dbReference>
<evidence type="ECO:0000313" key="3">
    <source>
        <dbReference type="EMBL" id="SDG52045.1"/>
    </source>
</evidence>
<dbReference type="SUPFAM" id="SSF52821">
    <property type="entry name" value="Rhodanese/Cell cycle control phosphatase"/>
    <property type="match status" value="1"/>
</dbReference>
<feature type="domain" description="Rhodanese" evidence="2">
    <location>
        <begin position="37"/>
        <end position="137"/>
    </location>
</feature>
<proteinExistence type="predicted"/>
<feature type="signal peptide" evidence="1">
    <location>
        <begin position="1"/>
        <end position="23"/>
    </location>
</feature>
<gene>
    <name evidence="3" type="ORF">SAMN05660652_00020</name>
</gene>
<dbReference type="PROSITE" id="PS50206">
    <property type="entry name" value="RHODANESE_3"/>
    <property type="match status" value="1"/>
</dbReference>
<dbReference type="InterPro" id="IPR001763">
    <property type="entry name" value="Rhodanese-like_dom"/>
</dbReference>
<name>A0A1G7UWR6_9RHOO</name>
<keyword evidence="4" id="KW-1185">Reference proteome</keyword>
<dbReference type="SMART" id="SM00450">
    <property type="entry name" value="RHOD"/>
    <property type="match status" value="1"/>
</dbReference>
<dbReference type="Proteomes" id="UP000198607">
    <property type="component" value="Unassembled WGS sequence"/>
</dbReference>
<dbReference type="Gene3D" id="3.40.250.10">
    <property type="entry name" value="Rhodanese-like domain"/>
    <property type="match status" value="1"/>
</dbReference>
<evidence type="ECO:0000259" key="2">
    <source>
        <dbReference type="PROSITE" id="PS50206"/>
    </source>
</evidence>
<dbReference type="PANTHER" id="PTHR43031:SF1">
    <property type="entry name" value="PYRIDINE NUCLEOTIDE-DISULPHIDE OXIDOREDUCTASE"/>
    <property type="match status" value="1"/>
</dbReference>
<dbReference type="CDD" id="cd00158">
    <property type="entry name" value="RHOD"/>
    <property type="match status" value="1"/>
</dbReference>
<keyword evidence="3" id="KW-0808">Transferase</keyword>
<dbReference type="STRING" id="83767.SAMN05660652_00020"/>